<gene>
    <name evidence="1" type="ORF">PYW08_004830</name>
</gene>
<proteinExistence type="predicted"/>
<keyword evidence="2" id="KW-1185">Reference proteome</keyword>
<protein>
    <submittedName>
        <fullName evidence="1">Uncharacterized protein</fullName>
    </submittedName>
</protein>
<sequence>MNNSLTLDFYFYQFLTNRYQPSFVEMHFKFCDMINADPFFGASMRRALGGNCPYPPGEYDMTNLSIPFVPKSFPFVKGRIYCNVSFVNGGVTLPVGGGSIDMEIKITYISVEHPQVTYYHPKYLTYANLTSVRYGRSNPVYYVGLNFVSLVPIDSNIYVDVYFHELLTNQYKRSFIEFHFNWCYLTEKDMFFGAALRAAGINNCPLPPGPYNLNNMTINPSVIPKGFPFTRGRIYANFTHLKTKDRVADGYIDMRLATVNTKNSKSLFE</sequence>
<accession>A0ACC2QF82</accession>
<name>A0ACC2QF82_9NEOP</name>
<evidence type="ECO:0000313" key="2">
    <source>
        <dbReference type="Proteomes" id="UP001231649"/>
    </source>
</evidence>
<comment type="caution">
    <text evidence="1">The sequence shown here is derived from an EMBL/GenBank/DDBJ whole genome shotgun (WGS) entry which is preliminary data.</text>
</comment>
<organism evidence="1 2">
    <name type="scientific">Mythimna loreyi</name>
    <dbReference type="NCBI Taxonomy" id="667449"/>
    <lineage>
        <taxon>Eukaryota</taxon>
        <taxon>Metazoa</taxon>
        <taxon>Ecdysozoa</taxon>
        <taxon>Arthropoda</taxon>
        <taxon>Hexapoda</taxon>
        <taxon>Insecta</taxon>
        <taxon>Pterygota</taxon>
        <taxon>Neoptera</taxon>
        <taxon>Endopterygota</taxon>
        <taxon>Lepidoptera</taxon>
        <taxon>Glossata</taxon>
        <taxon>Ditrysia</taxon>
        <taxon>Noctuoidea</taxon>
        <taxon>Noctuidae</taxon>
        <taxon>Noctuinae</taxon>
        <taxon>Hadenini</taxon>
        <taxon>Mythimna</taxon>
    </lineage>
</organism>
<dbReference type="Proteomes" id="UP001231649">
    <property type="component" value="Chromosome 17"/>
</dbReference>
<evidence type="ECO:0000313" key="1">
    <source>
        <dbReference type="EMBL" id="KAJ8714849.1"/>
    </source>
</evidence>
<dbReference type="EMBL" id="CM056793">
    <property type="protein sequence ID" value="KAJ8714849.1"/>
    <property type="molecule type" value="Genomic_DNA"/>
</dbReference>
<reference evidence="1" key="1">
    <citation type="submission" date="2023-03" db="EMBL/GenBank/DDBJ databases">
        <title>Chromosome-level genomes of two armyworms, Mythimna separata and Mythimna loreyi, provide insights into the biosynthesis and reception of sex pheromones.</title>
        <authorList>
            <person name="Zhao H."/>
        </authorList>
    </citation>
    <scope>NUCLEOTIDE SEQUENCE</scope>
    <source>
        <strain evidence="1">BeijingLab</strain>
    </source>
</reference>